<accession>A0A6P5YQ12</accession>
<dbReference type="InterPro" id="IPR001471">
    <property type="entry name" value="AP2/ERF_dom"/>
</dbReference>
<feature type="compositionally biased region" description="Low complexity" evidence="10">
    <location>
        <begin position="12"/>
        <end position="35"/>
    </location>
</feature>
<sequence length="893" mass="99745">MAASSTFESSLRRGSQTTTTTSRKTTPSSSGSSRRAATAPFRRSRSVSAFSRASHSDFSEFSIKTDNPLFDNNSNDDALFPNSILKSDQITSKTKHKAVAADDYGNRRGRSISRVGPDGRHVSGSGNSKESSRSLSIVDTRRRGRSVSRTPLSRTRFAASETEMEQEGNLWMKSRDKGNLSATSGNGSKGNLVRSSSSLTRSSQRKPIDPLDASPKSLSRLKTAKLDGAISTSSFSEDELMDSFQGDNLVGDATAASDIYRTVKSEVRRAISDIQNELENAIRSNATTGVAEIPPDLVNPGAVELVSDIQREYATKLEQSQERARQLRTDLAVEEYRGMELSRILKEVLPDAKTPSTKKSRSGRKSSIERRKISKCLTEDALAYFDECVSLSTFDGSDFSSLEDPPPKLVGVGNLDGDGISLLHANSNIPGSNCPSNYLHDKQECQFTYNHDPFDLTASNGCMEQSRDQLSLNSSDGEWNKNFKFSFSSKPGQICELQQDIKKYVKGFEKDKRKIDIDSQITSRSSYDPAEYKFQASQQSLLFDHVFLKNRHRWTGRFEAHLWDKSSWNNIQNKKGRQVYLGAYDSEEAAARTYDLAALKYWGPDTTLNFPIDRYEKEIEEMKKVSKEEYLASLRRRSSGFSRGVSKYRGVARHHHNGRWEARIGRVFGNKYLYLGTYDTQEEAAAAYDMAALEYRGTNAVTNFDVSHYIERLKQKGISFLDQPQEQIPDTAAEVEQPQQQQQQQQQEQQQQQREEAHKPQHFQYMPMHLPLCVDNATIAGMETTGSNELAWSFCMDSGLTSFLVPDFPLLKTDELPNLFDDTGFEDNIDLIFEVGPNQNEANRECVSGYASSGAMNIEEDNGKERLLSSSSSSSLADSPYSLTTSVSCNYSV</sequence>
<evidence type="ECO:0000256" key="5">
    <source>
        <dbReference type="ARBA" id="ARBA00023159"/>
    </source>
</evidence>
<feature type="region of interest" description="Disordered" evidence="10">
    <location>
        <begin position="1"/>
        <end position="54"/>
    </location>
</feature>
<evidence type="ECO:0000256" key="7">
    <source>
        <dbReference type="ARBA" id="ARBA00023242"/>
    </source>
</evidence>
<feature type="region of interest" description="Disordered" evidence="10">
    <location>
        <begin position="863"/>
        <end position="884"/>
    </location>
</feature>
<evidence type="ECO:0000256" key="6">
    <source>
        <dbReference type="ARBA" id="ARBA00023163"/>
    </source>
</evidence>
<dbReference type="FunFam" id="3.30.730.10:FF:000002">
    <property type="entry name" value="AP2-like ethylene-responsive transcription factor"/>
    <property type="match status" value="1"/>
</dbReference>
<keyword evidence="6" id="KW-0804">Transcription</keyword>
<keyword evidence="2" id="KW-0677">Repeat</keyword>
<proteinExistence type="inferred from homology"/>
<dbReference type="SMART" id="SM00380">
    <property type="entry name" value="AP2"/>
    <property type="match status" value="2"/>
</dbReference>
<protein>
    <submittedName>
        <fullName evidence="13">Uncharacterized protein LOC111293626</fullName>
    </submittedName>
</protein>
<dbReference type="Pfam" id="PF00847">
    <property type="entry name" value="AP2"/>
    <property type="match status" value="1"/>
</dbReference>
<dbReference type="PANTHER" id="PTHR34466:SF3">
    <property type="entry name" value="OS11G0129800 PROTEIN"/>
    <property type="match status" value="1"/>
</dbReference>
<evidence type="ECO:0000256" key="4">
    <source>
        <dbReference type="ARBA" id="ARBA00023125"/>
    </source>
</evidence>
<keyword evidence="5" id="KW-0010">Activator</keyword>
<feature type="coiled-coil region" evidence="9">
    <location>
        <begin position="310"/>
        <end position="337"/>
    </location>
</feature>
<evidence type="ECO:0000313" key="13">
    <source>
        <dbReference type="RefSeq" id="XP_022742186.1"/>
    </source>
</evidence>
<dbReference type="OrthoDB" id="660305at2759"/>
<feature type="compositionally biased region" description="Low complexity" evidence="10">
    <location>
        <begin position="868"/>
        <end position="883"/>
    </location>
</feature>
<dbReference type="RefSeq" id="XP_022742186.1">
    <property type="nucleotide sequence ID" value="XM_022886451.1"/>
</dbReference>
<evidence type="ECO:0000256" key="9">
    <source>
        <dbReference type="SAM" id="Coils"/>
    </source>
</evidence>
<dbReference type="KEGG" id="dzi:111293626"/>
<evidence type="ECO:0000256" key="1">
    <source>
        <dbReference type="ARBA" id="ARBA00004123"/>
    </source>
</evidence>
<feature type="compositionally biased region" description="Low complexity" evidence="10">
    <location>
        <begin position="123"/>
        <end position="136"/>
    </location>
</feature>
<reference evidence="13" key="1">
    <citation type="submission" date="2025-08" db="UniProtKB">
        <authorList>
            <consortium name="RefSeq"/>
        </authorList>
    </citation>
    <scope>IDENTIFICATION</scope>
    <source>
        <tissue evidence="13">Fruit stalk</tissue>
    </source>
</reference>
<dbReference type="InterPro" id="IPR036955">
    <property type="entry name" value="AP2/ERF_dom_sf"/>
</dbReference>
<dbReference type="PROSITE" id="PS51032">
    <property type="entry name" value="AP2_ERF"/>
    <property type="match status" value="2"/>
</dbReference>
<keyword evidence="9" id="KW-0175">Coiled coil</keyword>
<dbReference type="PANTHER" id="PTHR34466">
    <property type="entry name" value="OS11G0129800 PROTEIN"/>
    <property type="match status" value="1"/>
</dbReference>
<keyword evidence="7" id="KW-0539">Nucleus</keyword>
<keyword evidence="12" id="KW-1185">Reference proteome</keyword>
<dbReference type="GO" id="GO:0003700">
    <property type="term" value="F:DNA-binding transcription factor activity"/>
    <property type="evidence" value="ECO:0007669"/>
    <property type="project" value="InterPro"/>
</dbReference>
<evidence type="ECO:0000313" key="12">
    <source>
        <dbReference type="Proteomes" id="UP000515121"/>
    </source>
</evidence>
<comment type="subcellular location">
    <subcellularLocation>
        <location evidence="1">Nucleus</location>
    </subcellularLocation>
</comment>
<gene>
    <name evidence="13" type="primary">LOC111293626</name>
</gene>
<dbReference type="Gene3D" id="3.30.730.10">
    <property type="entry name" value="AP2/ERF domain"/>
    <property type="match status" value="2"/>
</dbReference>
<dbReference type="Proteomes" id="UP000515121">
    <property type="component" value="Unplaced"/>
</dbReference>
<evidence type="ECO:0000256" key="8">
    <source>
        <dbReference type="ARBA" id="ARBA00037973"/>
    </source>
</evidence>
<dbReference type="InterPro" id="IPR016177">
    <property type="entry name" value="DNA-bd_dom_sf"/>
</dbReference>
<dbReference type="SUPFAM" id="SSF54171">
    <property type="entry name" value="DNA-binding domain"/>
    <property type="match status" value="2"/>
</dbReference>
<feature type="domain" description="AP2/ERF" evidence="11">
    <location>
        <begin position="647"/>
        <end position="705"/>
    </location>
</feature>
<dbReference type="CDD" id="cd00018">
    <property type="entry name" value="AP2"/>
    <property type="match status" value="2"/>
</dbReference>
<name>A0A6P5YQ12_DURZI</name>
<feature type="domain" description="AP2/ERF" evidence="11">
    <location>
        <begin position="542"/>
        <end position="611"/>
    </location>
</feature>
<keyword evidence="3" id="KW-0805">Transcription regulation</keyword>
<evidence type="ECO:0000256" key="10">
    <source>
        <dbReference type="SAM" id="MobiDB-lite"/>
    </source>
</evidence>
<organism evidence="12 13">
    <name type="scientific">Durio zibethinus</name>
    <name type="common">Durian</name>
    <dbReference type="NCBI Taxonomy" id="66656"/>
    <lineage>
        <taxon>Eukaryota</taxon>
        <taxon>Viridiplantae</taxon>
        <taxon>Streptophyta</taxon>
        <taxon>Embryophyta</taxon>
        <taxon>Tracheophyta</taxon>
        <taxon>Spermatophyta</taxon>
        <taxon>Magnoliopsida</taxon>
        <taxon>eudicotyledons</taxon>
        <taxon>Gunneridae</taxon>
        <taxon>Pentapetalae</taxon>
        <taxon>rosids</taxon>
        <taxon>malvids</taxon>
        <taxon>Malvales</taxon>
        <taxon>Malvaceae</taxon>
        <taxon>Helicteroideae</taxon>
        <taxon>Durio</taxon>
    </lineage>
</organism>
<evidence type="ECO:0000256" key="2">
    <source>
        <dbReference type="ARBA" id="ARBA00022737"/>
    </source>
</evidence>
<comment type="similarity">
    <text evidence="8">Belongs to the AP2/ERF transcription factor family. AP2 subfamily.</text>
</comment>
<feature type="compositionally biased region" description="Low complexity" evidence="10">
    <location>
        <begin position="736"/>
        <end position="752"/>
    </location>
</feature>
<evidence type="ECO:0000259" key="11">
    <source>
        <dbReference type="PROSITE" id="PS51032"/>
    </source>
</evidence>
<keyword evidence="4" id="KW-0238">DNA-binding</keyword>
<evidence type="ECO:0000256" key="3">
    <source>
        <dbReference type="ARBA" id="ARBA00023015"/>
    </source>
</evidence>
<dbReference type="GeneID" id="111293626"/>
<dbReference type="FunFam" id="3.30.730.10:FF:000004">
    <property type="entry name" value="AP2-like ethylene-responsive transcription factor"/>
    <property type="match status" value="1"/>
</dbReference>
<dbReference type="GO" id="GO:0003677">
    <property type="term" value="F:DNA binding"/>
    <property type="evidence" value="ECO:0007669"/>
    <property type="project" value="UniProtKB-KW"/>
</dbReference>
<dbReference type="GO" id="GO:0005634">
    <property type="term" value="C:nucleus"/>
    <property type="evidence" value="ECO:0007669"/>
    <property type="project" value="UniProtKB-SubCell"/>
</dbReference>
<feature type="region of interest" description="Disordered" evidence="10">
    <location>
        <begin position="90"/>
        <end position="216"/>
    </location>
</feature>
<feature type="region of interest" description="Disordered" evidence="10">
    <location>
        <begin position="731"/>
        <end position="759"/>
    </location>
</feature>
<dbReference type="AlphaFoldDB" id="A0A6P5YQ12"/>